<feature type="compositionally biased region" description="Basic and acidic residues" evidence="1">
    <location>
        <begin position="39"/>
        <end position="49"/>
    </location>
</feature>
<protein>
    <submittedName>
        <fullName evidence="2">Uncharacterized protein</fullName>
    </submittedName>
</protein>
<name>A0ABQ8E6W0_BRANA</name>
<reference evidence="2 3" key="1">
    <citation type="submission" date="2021-05" db="EMBL/GenBank/DDBJ databases">
        <title>Genome Assembly of Synthetic Allotetraploid Brassica napus Reveals Homoeologous Exchanges between Subgenomes.</title>
        <authorList>
            <person name="Davis J.T."/>
        </authorList>
    </citation>
    <scope>NUCLEOTIDE SEQUENCE [LARGE SCALE GENOMIC DNA]</scope>
    <source>
        <strain evidence="3">cv. Da-Ae</strain>
        <tissue evidence="2">Seedling</tissue>
    </source>
</reference>
<feature type="compositionally biased region" description="Polar residues" evidence="1">
    <location>
        <begin position="27"/>
        <end position="37"/>
    </location>
</feature>
<evidence type="ECO:0000313" key="3">
    <source>
        <dbReference type="Proteomes" id="UP000824890"/>
    </source>
</evidence>
<comment type="caution">
    <text evidence="2">The sequence shown here is derived from an EMBL/GenBank/DDBJ whole genome shotgun (WGS) entry which is preliminary data.</text>
</comment>
<accession>A0ABQ8E6W0</accession>
<dbReference type="Proteomes" id="UP000824890">
    <property type="component" value="Unassembled WGS sequence"/>
</dbReference>
<keyword evidence="3" id="KW-1185">Reference proteome</keyword>
<evidence type="ECO:0000313" key="2">
    <source>
        <dbReference type="EMBL" id="KAH0936415.1"/>
    </source>
</evidence>
<feature type="region of interest" description="Disordered" evidence="1">
    <location>
        <begin position="20"/>
        <end position="51"/>
    </location>
</feature>
<feature type="non-terminal residue" evidence="2">
    <location>
        <position position="1"/>
    </location>
</feature>
<proteinExistence type="predicted"/>
<organism evidence="2 3">
    <name type="scientific">Brassica napus</name>
    <name type="common">Rape</name>
    <dbReference type="NCBI Taxonomy" id="3708"/>
    <lineage>
        <taxon>Eukaryota</taxon>
        <taxon>Viridiplantae</taxon>
        <taxon>Streptophyta</taxon>
        <taxon>Embryophyta</taxon>
        <taxon>Tracheophyta</taxon>
        <taxon>Spermatophyta</taxon>
        <taxon>Magnoliopsida</taxon>
        <taxon>eudicotyledons</taxon>
        <taxon>Gunneridae</taxon>
        <taxon>Pentapetalae</taxon>
        <taxon>rosids</taxon>
        <taxon>malvids</taxon>
        <taxon>Brassicales</taxon>
        <taxon>Brassicaceae</taxon>
        <taxon>Brassiceae</taxon>
        <taxon>Brassica</taxon>
    </lineage>
</organism>
<sequence length="110" mass="12375">NVLRRSVGYNTSSVQGYESAWLGRWTQPDNESNNGDSSDLIRPEEKSPDQKVLPFPMFKVSQTRDSTKSDVGSSLKSVVANRMPWMKAHGDKEKLSSSIRINFPVQEKTT</sequence>
<dbReference type="EMBL" id="JAGKQM010000003">
    <property type="protein sequence ID" value="KAH0936415.1"/>
    <property type="molecule type" value="Genomic_DNA"/>
</dbReference>
<evidence type="ECO:0000256" key="1">
    <source>
        <dbReference type="SAM" id="MobiDB-lite"/>
    </source>
</evidence>
<gene>
    <name evidence="2" type="ORF">HID58_013532</name>
</gene>